<dbReference type="InterPro" id="IPR046351">
    <property type="entry name" value="UTP4"/>
</dbReference>
<dbReference type="PANTHER" id="PTHR44163">
    <property type="entry name" value="U3 SMALL NUCLEOLAR RNA-ASSOCIATED PROTEIN 4 HOMOLOG"/>
    <property type="match status" value="1"/>
</dbReference>
<gene>
    <name evidence="1" type="ORF">CBOVIS_LOCUS9567</name>
</gene>
<dbReference type="Gene3D" id="2.130.10.10">
    <property type="entry name" value="YVTN repeat-like/Quinoprotein amine dehydrogenase"/>
    <property type="match status" value="1"/>
</dbReference>
<reference evidence="1 2" key="1">
    <citation type="submission" date="2020-04" db="EMBL/GenBank/DDBJ databases">
        <authorList>
            <person name="Laetsch R D."/>
            <person name="Stevens L."/>
            <person name="Kumar S."/>
            <person name="Blaxter L. M."/>
        </authorList>
    </citation>
    <scope>NUCLEOTIDE SEQUENCE [LARGE SCALE GENOMIC DNA]</scope>
</reference>
<organism evidence="1 2">
    <name type="scientific">Caenorhabditis bovis</name>
    <dbReference type="NCBI Taxonomy" id="2654633"/>
    <lineage>
        <taxon>Eukaryota</taxon>
        <taxon>Metazoa</taxon>
        <taxon>Ecdysozoa</taxon>
        <taxon>Nematoda</taxon>
        <taxon>Chromadorea</taxon>
        <taxon>Rhabditida</taxon>
        <taxon>Rhabditina</taxon>
        <taxon>Rhabditomorpha</taxon>
        <taxon>Rhabditoidea</taxon>
        <taxon>Rhabditidae</taxon>
        <taxon>Peloderinae</taxon>
        <taxon>Caenorhabditis</taxon>
    </lineage>
</organism>
<dbReference type="GO" id="GO:0034455">
    <property type="term" value="C:t-UTP complex"/>
    <property type="evidence" value="ECO:0007669"/>
    <property type="project" value="TreeGrafter"/>
</dbReference>
<protein>
    <submittedName>
        <fullName evidence="1">Uncharacterized protein</fullName>
    </submittedName>
</protein>
<dbReference type="SUPFAM" id="SSF50998">
    <property type="entry name" value="Quinoprotein alcohol dehydrogenase-like"/>
    <property type="match status" value="1"/>
</dbReference>
<name>A0A8S1F1W0_9PELO</name>
<dbReference type="GO" id="GO:0000462">
    <property type="term" value="P:maturation of SSU-rRNA from tricistronic rRNA transcript (SSU-rRNA, 5.8S rRNA, LSU-rRNA)"/>
    <property type="evidence" value="ECO:0007669"/>
    <property type="project" value="InterPro"/>
</dbReference>
<dbReference type="GO" id="GO:0032040">
    <property type="term" value="C:small-subunit processome"/>
    <property type="evidence" value="ECO:0007669"/>
    <property type="project" value="TreeGrafter"/>
</dbReference>
<accession>A0A8S1F1W0</accession>
<sequence length="659" mass="72484">MDINVENDVVVCGAASKSARIIAIDEQTGKMAVIRKQRKQGAHDYIEFYNVLTGWLATRELVVCPENGSIEHAMFVANGELLVSHANGSICFVDPHDSRRVKRIQIAASTIWAACEHSNNDDRSKVALISHSSILFIFDVVNKLIVSSVSLGVDSRLFDVSSNGNLVAIGAIDGIMIAGDGKVQRTLVLDRENRRDPTIAWSVRFWKSDVLACGDSRGTVTLWNPESGALIQAIKCMQSHILTMCIVNDELNVAGVDPRITSIKKLATNEYDVVRRRTGPIRDVRSLASYDGRVYASGEDFDIFVGKDGCRPLVQQWKTNIEIGGEIVASCGENFVDVWWKQTGDDEPTRGSDFVPQHFKSVFLAKIFSPKQTIITCWSLSRCGKQLAIGTAKNVSIYSILPETRRKIAKIATFDDVAPTALHISEKVLTVCRGDFEILQFQCAQENKKPRIVIDQSECGSVVKLDVSRCGQLAAVLTTRCQVFLVNVANGQSRVVKVDLPIDVIARKESAVILCTHPAFAENSDQKKVVYEVAATNASILKSASSLALRMTPTSPKSFMPGLPIGLCRLRGDRFATYSYDGHFSLVDLENQKVFTPPDAPTTAKHAVNGGMMENGGVFVFGARQIEKEEKVDRIVVLRIAGDEEPKVDGFRLKKFGMQ</sequence>
<dbReference type="EMBL" id="CADEPM010000006">
    <property type="protein sequence ID" value="CAB3407679.1"/>
    <property type="molecule type" value="Genomic_DNA"/>
</dbReference>
<evidence type="ECO:0000313" key="2">
    <source>
        <dbReference type="Proteomes" id="UP000494206"/>
    </source>
</evidence>
<dbReference type="OrthoDB" id="8883818at2759"/>
<dbReference type="InterPro" id="IPR011047">
    <property type="entry name" value="Quinoprotein_ADH-like_sf"/>
</dbReference>
<proteinExistence type="predicted"/>
<dbReference type="Proteomes" id="UP000494206">
    <property type="component" value="Unassembled WGS sequence"/>
</dbReference>
<comment type="caution">
    <text evidence="1">The sequence shown here is derived from an EMBL/GenBank/DDBJ whole genome shotgun (WGS) entry which is preliminary data.</text>
</comment>
<dbReference type="GO" id="GO:0003723">
    <property type="term" value="F:RNA binding"/>
    <property type="evidence" value="ECO:0007669"/>
    <property type="project" value="TreeGrafter"/>
</dbReference>
<dbReference type="PANTHER" id="PTHR44163:SF1">
    <property type="entry name" value="U3 SMALL NUCLEOLAR RNA-ASSOCIATED PROTEIN 4 HOMOLOG"/>
    <property type="match status" value="1"/>
</dbReference>
<keyword evidence="2" id="KW-1185">Reference proteome</keyword>
<dbReference type="GO" id="GO:0030686">
    <property type="term" value="C:90S preribosome"/>
    <property type="evidence" value="ECO:0007669"/>
    <property type="project" value="InterPro"/>
</dbReference>
<dbReference type="InterPro" id="IPR015943">
    <property type="entry name" value="WD40/YVTN_repeat-like_dom_sf"/>
</dbReference>
<dbReference type="AlphaFoldDB" id="A0A8S1F1W0"/>
<evidence type="ECO:0000313" key="1">
    <source>
        <dbReference type="EMBL" id="CAB3407679.1"/>
    </source>
</evidence>